<dbReference type="PROSITE" id="PS50082">
    <property type="entry name" value="WD_REPEATS_2"/>
    <property type="match status" value="14"/>
</dbReference>
<dbReference type="SMART" id="SM00320">
    <property type="entry name" value="WD40"/>
    <property type="match status" value="14"/>
</dbReference>
<dbReference type="PRINTS" id="PR00320">
    <property type="entry name" value="GPROTEINBRPT"/>
</dbReference>
<evidence type="ECO:0000313" key="5">
    <source>
        <dbReference type="EMBL" id="EMD36468.1"/>
    </source>
</evidence>
<dbReference type="InterPro" id="IPR001680">
    <property type="entry name" value="WD40_rpt"/>
</dbReference>
<dbReference type="InterPro" id="IPR059179">
    <property type="entry name" value="MLKL-like_MCAfunc"/>
</dbReference>
<feature type="repeat" description="WD" evidence="3">
    <location>
        <begin position="1192"/>
        <end position="1233"/>
    </location>
</feature>
<keyword evidence="6" id="KW-1185">Reference proteome</keyword>
<name>M2QHH3_CERS8</name>
<feature type="repeat" description="WD" evidence="3">
    <location>
        <begin position="976"/>
        <end position="1017"/>
    </location>
</feature>
<dbReference type="OrthoDB" id="538223at2759"/>
<feature type="repeat" description="WD" evidence="3">
    <location>
        <begin position="847"/>
        <end position="888"/>
    </location>
</feature>
<protein>
    <recommendedName>
        <fullName evidence="4">NACHT domain-containing protein</fullName>
    </recommendedName>
</protein>
<dbReference type="Gene3D" id="2.130.10.10">
    <property type="entry name" value="YVTN repeat-like/Quinoprotein amine dehydrogenase"/>
    <property type="match status" value="7"/>
</dbReference>
<dbReference type="InterPro" id="IPR015943">
    <property type="entry name" value="WD40/YVTN_repeat-like_dom_sf"/>
</dbReference>
<feature type="repeat" description="WD" evidence="3">
    <location>
        <begin position="1019"/>
        <end position="1060"/>
    </location>
</feature>
<proteinExistence type="predicted"/>
<dbReference type="EMBL" id="KB445798">
    <property type="protein sequence ID" value="EMD36468.1"/>
    <property type="molecule type" value="Genomic_DNA"/>
</dbReference>
<dbReference type="PROSITE" id="PS50294">
    <property type="entry name" value="WD_REPEATS_REGION"/>
    <property type="match status" value="14"/>
</dbReference>
<feature type="repeat" description="WD" evidence="3">
    <location>
        <begin position="804"/>
        <end position="845"/>
    </location>
</feature>
<feature type="repeat" description="WD" evidence="3">
    <location>
        <begin position="890"/>
        <end position="931"/>
    </location>
</feature>
<dbReference type="InterPro" id="IPR027417">
    <property type="entry name" value="P-loop_NTPase"/>
</dbReference>
<dbReference type="HOGENOM" id="CLU_000288_6_3_1"/>
<feature type="repeat" description="WD" evidence="3">
    <location>
        <begin position="1149"/>
        <end position="1190"/>
    </location>
</feature>
<feature type="domain" description="NACHT" evidence="4">
    <location>
        <begin position="219"/>
        <end position="362"/>
    </location>
</feature>
<dbReference type="PANTHER" id="PTHR19848:SF8">
    <property type="entry name" value="F-BOX AND WD REPEAT DOMAIN CONTAINING 7"/>
    <property type="match status" value="1"/>
</dbReference>
<feature type="repeat" description="WD" evidence="3">
    <location>
        <begin position="1321"/>
        <end position="1362"/>
    </location>
</feature>
<dbReference type="PROSITE" id="PS50837">
    <property type="entry name" value="NACHT"/>
    <property type="match status" value="1"/>
</dbReference>
<keyword evidence="1 3" id="KW-0853">WD repeat</keyword>
<dbReference type="SUPFAM" id="SSF52540">
    <property type="entry name" value="P-loop containing nucleoside triphosphate hydrolases"/>
    <property type="match status" value="1"/>
</dbReference>
<feature type="repeat" description="WD" evidence="3">
    <location>
        <begin position="1106"/>
        <end position="1147"/>
    </location>
</feature>
<dbReference type="InterPro" id="IPR019775">
    <property type="entry name" value="WD40_repeat_CS"/>
</dbReference>
<feature type="repeat" description="WD" evidence="3">
    <location>
        <begin position="761"/>
        <end position="802"/>
    </location>
</feature>
<evidence type="ECO:0000256" key="1">
    <source>
        <dbReference type="ARBA" id="ARBA00022574"/>
    </source>
</evidence>
<dbReference type="PROSITE" id="PS00678">
    <property type="entry name" value="WD_REPEATS_1"/>
    <property type="match status" value="12"/>
</dbReference>
<dbReference type="Proteomes" id="UP000016930">
    <property type="component" value="Unassembled WGS sequence"/>
</dbReference>
<dbReference type="InterPro" id="IPR007111">
    <property type="entry name" value="NACHT_NTPase"/>
</dbReference>
<evidence type="ECO:0000313" key="6">
    <source>
        <dbReference type="Proteomes" id="UP000016930"/>
    </source>
</evidence>
<dbReference type="InterPro" id="IPR036322">
    <property type="entry name" value="WD40_repeat_dom_sf"/>
</dbReference>
<feature type="repeat" description="WD" evidence="3">
    <location>
        <begin position="1235"/>
        <end position="1276"/>
    </location>
</feature>
<evidence type="ECO:0000256" key="3">
    <source>
        <dbReference type="PROSITE-ProRule" id="PRU00221"/>
    </source>
</evidence>
<organism evidence="5 6">
    <name type="scientific">Ceriporiopsis subvermispora (strain B)</name>
    <name type="common">White-rot fungus</name>
    <name type="synonym">Gelatoporia subvermispora</name>
    <dbReference type="NCBI Taxonomy" id="914234"/>
    <lineage>
        <taxon>Eukaryota</taxon>
        <taxon>Fungi</taxon>
        <taxon>Dikarya</taxon>
        <taxon>Basidiomycota</taxon>
        <taxon>Agaricomycotina</taxon>
        <taxon>Agaricomycetes</taxon>
        <taxon>Polyporales</taxon>
        <taxon>Gelatoporiaceae</taxon>
        <taxon>Gelatoporia</taxon>
    </lineage>
</organism>
<feature type="repeat" description="WD" evidence="3">
    <location>
        <begin position="1278"/>
        <end position="1319"/>
    </location>
</feature>
<evidence type="ECO:0000256" key="2">
    <source>
        <dbReference type="ARBA" id="ARBA00022737"/>
    </source>
</evidence>
<dbReference type="Pfam" id="PF00400">
    <property type="entry name" value="WD40"/>
    <property type="match status" value="14"/>
</dbReference>
<dbReference type="PANTHER" id="PTHR19848">
    <property type="entry name" value="WD40 REPEAT PROTEIN"/>
    <property type="match status" value="1"/>
</dbReference>
<dbReference type="SUPFAM" id="SSF50978">
    <property type="entry name" value="WD40 repeat-like"/>
    <property type="match status" value="2"/>
</dbReference>
<dbReference type="Pfam" id="PF24883">
    <property type="entry name" value="NPHP3_N"/>
    <property type="match status" value="1"/>
</dbReference>
<dbReference type="InterPro" id="IPR020472">
    <property type="entry name" value="WD40_PAC1"/>
</dbReference>
<feature type="repeat" description="WD" evidence="3">
    <location>
        <begin position="933"/>
        <end position="974"/>
    </location>
</feature>
<sequence>MACCFPLPWNRGRADSDTASSPRSLTERNGWVILRKVLKTAGEGCDMFLPLKVALVGVVAAMELVDAVHDAHDGYTKIASRLNGFQTIFDQYRSSDDIPPAMQRRLKRLSEDLKPVQKSITKKLHRARAARVLEAWSDAEDIEQMFEKIATLMERFQFECSLNVERRVEDIATQLILANLGHLPGADINAQKGDACMENTRIKLLNDIDDWSRDPDVARVFWLDGMAGTGKSAIARSVCHMLSKAGLLAGSFFCSRGIREDVGRIIPTIAMFLARRNAAYSAALVDVMRTNPDIGHHTVGLQIQHLLEKPLGAAFVNIRPMLVFVVDALDECSDPQATKAMLSALISRSPHMPIKFFLTSRPEHHIRTQFISAQHNLNHILRLHDIEKDIVEADIRHYCRRRLQKIRMTLEEQNPPHAFPPEWPSEGDIEYVTLQAGRLFIYAFTAISYIEGSPVQRLLGLTNPENPAERPLTEPLDEMYGKVLTSALDPKLRTQDEIQTTKRLLAIILVLRESLSVNALSELIGLSAQDIRSMLEQLHAVVYTPVQNDSGAITTFHASFEDYLTSPGRTPEAFRIHHSDGHEALANACIRVMASDMLHFNVSGSRTSYLPNSQQTFALISTSLTYSCLHWVHHFIRVPDPSPMVASVYSILRKKILFWFEVLSVKGHARLAVGLLHRVLTAENIRDRLSPDMAGFLRDAKDFVMLGHDAIELSAPHIYLSVIPSLSPTSTIAKTFWPKFRNVPTYDVTGIHRSRGPLLQMSGHAGIVYSVAISPDGTRVVSGSSDEAVRIWDARTGDLLMDPLEGHRDKVSSVAFSPDGAVVASGSLDGTIRIWNAKTGELMINSLEGHSGGVLCVAFSPDGAQIISGSFDHTLRLWDAKTGKPLLHAFEGHTGDARSVMFSPDGGQVVSGSDDQTIRLWDVTTGEEVMVPLAGHTGQVRSVAFSPDGTRIVSGSINGTIRLWDAQTGAPIIDPLVGHTGSVFSVAFSPDGTRIASGSADKTVRLWDAATGRPVMQPFEGHGDSVRSVGFSPDGSTVVSGSTDRTIRLWSTDVMDTMQFTDVVPSDAALPEWTLPQESQLEFSVVNEDSTLGTSMKPQNTPSEIHQGHSSGVQSIAFTPDGTQIVSGLEDKTVSLWNAQTGAQVLDPLQGHSGLVACVAVSPDGSYIASGSADKTIHLWSARTGQQTADPLSGHGNWVHSLVFSPDGTRIISGSSDATIRIWDTRTGRPVTKPLEGHSSTIWSVAISPDGTQIVSGSADATLRLWNATTGDRLMEPLKGHSDQVLSVAFSPDGARIVSGSVDDTIRLWDARTGDAVMEPLRGHTSAVVSVTFSPDGEVIASGSIDAAVRLWNAATGVPMMKPLEGHSDIVRSVAFSPDGTRLVSGSSDNTIRVWDVTQGGSWMEPQGGQGSTIWSTVASPMRLSAVLRPEHTLDTDNTETSQPSQMLQAGPGELNHPSYFRLESGWIKGPRDELIMWIPTDYWRGVLMPRTKVLIGRYRATLDVSGFMHGDRWTDCYTPNMTL</sequence>
<reference evidence="5 6" key="1">
    <citation type="journal article" date="2012" name="Proc. Natl. Acad. Sci. U.S.A.">
        <title>Comparative genomics of Ceriporiopsis subvermispora and Phanerochaete chrysosporium provide insight into selective ligninolysis.</title>
        <authorList>
            <person name="Fernandez-Fueyo E."/>
            <person name="Ruiz-Duenas F.J."/>
            <person name="Ferreira P."/>
            <person name="Floudas D."/>
            <person name="Hibbett D.S."/>
            <person name="Canessa P."/>
            <person name="Larrondo L.F."/>
            <person name="James T.Y."/>
            <person name="Seelenfreund D."/>
            <person name="Lobos S."/>
            <person name="Polanco R."/>
            <person name="Tello M."/>
            <person name="Honda Y."/>
            <person name="Watanabe T."/>
            <person name="Watanabe T."/>
            <person name="Ryu J.S."/>
            <person name="Kubicek C.P."/>
            <person name="Schmoll M."/>
            <person name="Gaskell J."/>
            <person name="Hammel K.E."/>
            <person name="St John F.J."/>
            <person name="Vanden Wymelenberg A."/>
            <person name="Sabat G."/>
            <person name="Splinter BonDurant S."/>
            <person name="Syed K."/>
            <person name="Yadav J.S."/>
            <person name="Doddapaneni H."/>
            <person name="Subramanian V."/>
            <person name="Lavin J.L."/>
            <person name="Oguiza J.A."/>
            <person name="Perez G."/>
            <person name="Pisabarro A.G."/>
            <person name="Ramirez L."/>
            <person name="Santoyo F."/>
            <person name="Master E."/>
            <person name="Coutinho P.M."/>
            <person name="Henrissat B."/>
            <person name="Lombard V."/>
            <person name="Magnuson J.K."/>
            <person name="Kuees U."/>
            <person name="Hori C."/>
            <person name="Igarashi K."/>
            <person name="Samejima M."/>
            <person name="Held B.W."/>
            <person name="Barry K.W."/>
            <person name="LaButti K.M."/>
            <person name="Lapidus A."/>
            <person name="Lindquist E.A."/>
            <person name="Lucas S.M."/>
            <person name="Riley R."/>
            <person name="Salamov A.A."/>
            <person name="Hoffmeister D."/>
            <person name="Schwenk D."/>
            <person name="Hadar Y."/>
            <person name="Yarden O."/>
            <person name="de Vries R.P."/>
            <person name="Wiebenga A."/>
            <person name="Stenlid J."/>
            <person name="Eastwood D."/>
            <person name="Grigoriev I.V."/>
            <person name="Berka R.M."/>
            <person name="Blanchette R.A."/>
            <person name="Kersten P."/>
            <person name="Martinez A.T."/>
            <person name="Vicuna R."/>
            <person name="Cullen D."/>
        </authorList>
    </citation>
    <scope>NUCLEOTIDE SEQUENCE [LARGE SCALE GENOMIC DNA]</scope>
    <source>
        <strain evidence="5 6">B</strain>
    </source>
</reference>
<dbReference type="CDD" id="cd00200">
    <property type="entry name" value="WD40"/>
    <property type="match status" value="2"/>
</dbReference>
<dbReference type="InterPro" id="IPR056884">
    <property type="entry name" value="NPHP3-like_N"/>
</dbReference>
<feature type="repeat" description="WD" evidence="3">
    <location>
        <begin position="1364"/>
        <end position="1400"/>
    </location>
</feature>
<keyword evidence="2" id="KW-0677">Repeat</keyword>
<dbReference type="STRING" id="914234.M2QHH3"/>
<dbReference type="CDD" id="cd21037">
    <property type="entry name" value="MLKL_NTD"/>
    <property type="match status" value="1"/>
</dbReference>
<evidence type="ECO:0000259" key="4">
    <source>
        <dbReference type="PROSITE" id="PS50837"/>
    </source>
</evidence>
<gene>
    <name evidence="5" type="ORF">CERSUDRAFT_115495</name>
</gene>
<accession>M2QHH3</accession>